<keyword evidence="2" id="KW-0238">DNA-binding</keyword>
<dbReference type="Proteomes" id="UP000192917">
    <property type="component" value="Unassembled WGS sequence"/>
</dbReference>
<dbReference type="PANTHER" id="PTHR33204:SF39">
    <property type="entry name" value="TRANSCRIPTIONAL REGULATORY PROTEIN"/>
    <property type="match status" value="1"/>
</dbReference>
<dbReference type="Gene3D" id="1.10.10.10">
    <property type="entry name" value="Winged helix-like DNA-binding domain superfamily/Winged helix DNA-binding domain"/>
    <property type="match status" value="1"/>
</dbReference>
<keyword evidence="3" id="KW-0804">Transcription</keyword>
<dbReference type="RefSeq" id="WP_085121541.1">
    <property type="nucleotide sequence ID" value="NZ_FWZX01000003.1"/>
</dbReference>
<feature type="domain" description="HTH hxlR-type" evidence="4">
    <location>
        <begin position="23"/>
        <end position="121"/>
    </location>
</feature>
<reference evidence="5 6" key="1">
    <citation type="submission" date="2017-04" db="EMBL/GenBank/DDBJ databases">
        <authorList>
            <person name="Afonso C.L."/>
            <person name="Miller P.J."/>
            <person name="Scott M.A."/>
            <person name="Spackman E."/>
            <person name="Goraichik I."/>
            <person name="Dimitrov K.M."/>
            <person name="Suarez D.L."/>
            <person name="Swayne D.E."/>
        </authorList>
    </citation>
    <scope>NUCLEOTIDE SEQUENCE [LARGE SCALE GENOMIC DNA]</scope>
    <source>
        <strain evidence="5 6">USBA 355</strain>
    </source>
</reference>
<name>A0A1Y6BIL6_9PROT</name>
<dbReference type="SUPFAM" id="SSF46785">
    <property type="entry name" value="Winged helix' DNA-binding domain"/>
    <property type="match status" value="1"/>
</dbReference>
<keyword evidence="1" id="KW-0805">Transcription regulation</keyword>
<accession>A0A1Y6BIL6</accession>
<keyword evidence="6" id="KW-1185">Reference proteome</keyword>
<evidence type="ECO:0000313" key="6">
    <source>
        <dbReference type="Proteomes" id="UP000192917"/>
    </source>
</evidence>
<gene>
    <name evidence="5" type="ORF">SAMN05428998_10391</name>
</gene>
<dbReference type="InterPro" id="IPR002577">
    <property type="entry name" value="HTH_HxlR"/>
</dbReference>
<dbReference type="EMBL" id="FWZX01000003">
    <property type="protein sequence ID" value="SMF02877.1"/>
    <property type="molecule type" value="Genomic_DNA"/>
</dbReference>
<evidence type="ECO:0000256" key="3">
    <source>
        <dbReference type="ARBA" id="ARBA00023163"/>
    </source>
</evidence>
<dbReference type="Pfam" id="PF01638">
    <property type="entry name" value="HxlR"/>
    <property type="match status" value="1"/>
</dbReference>
<dbReference type="STRING" id="560819.SAMN05428998_10391"/>
<evidence type="ECO:0000256" key="1">
    <source>
        <dbReference type="ARBA" id="ARBA00023015"/>
    </source>
</evidence>
<evidence type="ECO:0000259" key="4">
    <source>
        <dbReference type="PROSITE" id="PS51118"/>
    </source>
</evidence>
<organism evidence="5 6">
    <name type="scientific">Tistlia consotensis USBA 355</name>
    <dbReference type="NCBI Taxonomy" id="560819"/>
    <lineage>
        <taxon>Bacteria</taxon>
        <taxon>Pseudomonadati</taxon>
        <taxon>Pseudomonadota</taxon>
        <taxon>Alphaproteobacteria</taxon>
        <taxon>Rhodospirillales</taxon>
        <taxon>Rhodovibrionaceae</taxon>
        <taxon>Tistlia</taxon>
    </lineage>
</organism>
<dbReference type="InterPro" id="IPR036390">
    <property type="entry name" value="WH_DNA-bd_sf"/>
</dbReference>
<dbReference type="PROSITE" id="PS51118">
    <property type="entry name" value="HTH_HXLR"/>
    <property type="match status" value="1"/>
</dbReference>
<dbReference type="PANTHER" id="PTHR33204">
    <property type="entry name" value="TRANSCRIPTIONAL REGULATOR, MARR FAMILY"/>
    <property type="match status" value="1"/>
</dbReference>
<evidence type="ECO:0000313" key="5">
    <source>
        <dbReference type="EMBL" id="SMF02877.1"/>
    </source>
</evidence>
<dbReference type="InterPro" id="IPR036388">
    <property type="entry name" value="WH-like_DNA-bd_sf"/>
</dbReference>
<evidence type="ECO:0000256" key="2">
    <source>
        <dbReference type="ARBA" id="ARBA00023125"/>
    </source>
</evidence>
<protein>
    <submittedName>
        <fullName evidence="5">Transcriptional regulator, HxlR family</fullName>
    </submittedName>
</protein>
<sequence>MADESLSERYRAWQAEGLDPGGCPVRDVLDQLGDKWSTLIVIILAGGAHRFSALRRAIPDISQRMLTQSLRDLERDGLVLRTVFPTKPPSVEYRLSELGRSLLEPLAPLVGWAEANHGAIRAARARYDREQQAAE</sequence>
<dbReference type="AlphaFoldDB" id="A0A1Y6BIL6"/>
<proteinExistence type="predicted"/>
<dbReference type="GO" id="GO:0003677">
    <property type="term" value="F:DNA binding"/>
    <property type="evidence" value="ECO:0007669"/>
    <property type="project" value="UniProtKB-KW"/>
</dbReference>